<dbReference type="RefSeq" id="XP_033390739.1">
    <property type="nucleotide sequence ID" value="XM_033533563.1"/>
</dbReference>
<evidence type="ECO:0000313" key="2">
    <source>
        <dbReference type="EMBL" id="KAF2022400.1"/>
    </source>
</evidence>
<name>A0A6A5YCH3_9PLEO</name>
<dbReference type="PANTHER" id="PTHR38846">
    <property type="entry name" value="C3H1-TYPE DOMAIN-CONTAINING PROTEIN"/>
    <property type="match status" value="1"/>
</dbReference>
<dbReference type="AlphaFoldDB" id="A0A6A5YCH3"/>
<dbReference type="EMBL" id="ML978066">
    <property type="protein sequence ID" value="KAF2022400.1"/>
    <property type="molecule type" value="Genomic_DNA"/>
</dbReference>
<dbReference type="GeneID" id="54290960"/>
<organism evidence="2 3">
    <name type="scientific">Aaosphaeria arxii CBS 175.79</name>
    <dbReference type="NCBI Taxonomy" id="1450172"/>
    <lineage>
        <taxon>Eukaryota</taxon>
        <taxon>Fungi</taxon>
        <taxon>Dikarya</taxon>
        <taxon>Ascomycota</taxon>
        <taxon>Pezizomycotina</taxon>
        <taxon>Dothideomycetes</taxon>
        <taxon>Pleosporomycetidae</taxon>
        <taxon>Pleosporales</taxon>
        <taxon>Pleosporales incertae sedis</taxon>
        <taxon>Aaosphaeria</taxon>
    </lineage>
</organism>
<proteinExistence type="predicted"/>
<sequence>MPAATQHQRKVLKDVSAGTDFTLDPTASFVSEVNRLALTLGWFPGDGAFHLLWMACFGTPPSSRQVRACKPNSEGSVPGAPVDNESTENESDSDETVRAGDNRSNRVPSLATEFKERAEYFGWSKRSQRYRSERIMFLVNKFEEFFDPDESNLTTWQNLCHEVGVSPVPSSITQCKKALGRVHVNLVNLLEHLRDRTVVLRTFSSNAKLTEYVRQDRSRVFPKEAAKMNVYIKALLERLFPAW</sequence>
<keyword evidence="3" id="KW-1185">Reference proteome</keyword>
<dbReference type="Proteomes" id="UP000799778">
    <property type="component" value="Unassembled WGS sequence"/>
</dbReference>
<protein>
    <submittedName>
        <fullName evidence="2">Uncharacterized protein</fullName>
    </submittedName>
</protein>
<feature type="compositionally biased region" description="Basic and acidic residues" evidence="1">
    <location>
        <begin position="95"/>
        <end position="104"/>
    </location>
</feature>
<evidence type="ECO:0000256" key="1">
    <source>
        <dbReference type="SAM" id="MobiDB-lite"/>
    </source>
</evidence>
<feature type="compositionally biased region" description="Acidic residues" evidence="1">
    <location>
        <begin position="85"/>
        <end position="94"/>
    </location>
</feature>
<evidence type="ECO:0000313" key="3">
    <source>
        <dbReference type="Proteomes" id="UP000799778"/>
    </source>
</evidence>
<accession>A0A6A5YCH3</accession>
<feature type="region of interest" description="Disordered" evidence="1">
    <location>
        <begin position="67"/>
        <end position="106"/>
    </location>
</feature>
<gene>
    <name evidence="2" type="ORF">BU24DRAFT_488616</name>
</gene>
<dbReference type="PANTHER" id="PTHR38846:SF1">
    <property type="entry name" value="C3H1-TYPE DOMAIN-CONTAINING PROTEIN"/>
    <property type="match status" value="1"/>
</dbReference>
<reference evidence="2" key="1">
    <citation type="journal article" date="2020" name="Stud. Mycol.">
        <title>101 Dothideomycetes genomes: a test case for predicting lifestyles and emergence of pathogens.</title>
        <authorList>
            <person name="Haridas S."/>
            <person name="Albert R."/>
            <person name="Binder M."/>
            <person name="Bloem J."/>
            <person name="Labutti K."/>
            <person name="Salamov A."/>
            <person name="Andreopoulos B."/>
            <person name="Baker S."/>
            <person name="Barry K."/>
            <person name="Bills G."/>
            <person name="Bluhm B."/>
            <person name="Cannon C."/>
            <person name="Castanera R."/>
            <person name="Culley D."/>
            <person name="Daum C."/>
            <person name="Ezra D."/>
            <person name="Gonzalez J."/>
            <person name="Henrissat B."/>
            <person name="Kuo A."/>
            <person name="Liang C."/>
            <person name="Lipzen A."/>
            <person name="Lutzoni F."/>
            <person name="Magnuson J."/>
            <person name="Mondo S."/>
            <person name="Nolan M."/>
            <person name="Ohm R."/>
            <person name="Pangilinan J."/>
            <person name="Park H.-J."/>
            <person name="Ramirez L."/>
            <person name="Alfaro M."/>
            <person name="Sun H."/>
            <person name="Tritt A."/>
            <person name="Yoshinaga Y."/>
            <person name="Zwiers L.-H."/>
            <person name="Turgeon B."/>
            <person name="Goodwin S."/>
            <person name="Spatafora J."/>
            <person name="Crous P."/>
            <person name="Grigoriev I."/>
        </authorList>
    </citation>
    <scope>NUCLEOTIDE SEQUENCE</scope>
    <source>
        <strain evidence="2">CBS 175.79</strain>
    </source>
</reference>
<dbReference type="OrthoDB" id="6105938at2759"/>